<evidence type="ECO:0000256" key="2">
    <source>
        <dbReference type="SAM" id="Phobius"/>
    </source>
</evidence>
<name>A0A9Q1FSQ9_SYNKA</name>
<accession>A0A9Q1FSQ9</accession>
<protein>
    <submittedName>
        <fullName evidence="3">Uncharacterized protein</fullName>
    </submittedName>
</protein>
<keyword evidence="4" id="KW-1185">Reference proteome</keyword>
<gene>
    <name evidence="3" type="ORF">SKAU_G00139010</name>
</gene>
<feature type="transmembrane region" description="Helical" evidence="2">
    <location>
        <begin position="281"/>
        <end position="302"/>
    </location>
</feature>
<evidence type="ECO:0000313" key="3">
    <source>
        <dbReference type="EMBL" id="KAJ8365070.1"/>
    </source>
</evidence>
<dbReference type="AlphaFoldDB" id="A0A9Q1FSQ9"/>
<reference evidence="3" key="1">
    <citation type="journal article" date="2023" name="Science">
        <title>Genome structures resolve the early diversification of teleost fishes.</title>
        <authorList>
            <person name="Parey E."/>
            <person name="Louis A."/>
            <person name="Montfort J."/>
            <person name="Bouchez O."/>
            <person name="Roques C."/>
            <person name="Iampietro C."/>
            <person name="Lluch J."/>
            <person name="Castinel A."/>
            <person name="Donnadieu C."/>
            <person name="Desvignes T."/>
            <person name="Floi Bucao C."/>
            <person name="Jouanno E."/>
            <person name="Wen M."/>
            <person name="Mejri S."/>
            <person name="Dirks R."/>
            <person name="Jansen H."/>
            <person name="Henkel C."/>
            <person name="Chen W.J."/>
            <person name="Zahm M."/>
            <person name="Cabau C."/>
            <person name="Klopp C."/>
            <person name="Thompson A.W."/>
            <person name="Robinson-Rechavi M."/>
            <person name="Braasch I."/>
            <person name="Lecointre G."/>
            <person name="Bobe J."/>
            <person name="Postlethwait J.H."/>
            <person name="Berthelot C."/>
            <person name="Roest Crollius H."/>
            <person name="Guiguen Y."/>
        </authorList>
    </citation>
    <scope>NUCLEOTIDE SEQUENCE</scope>
    <source>
        <strain evidence="3">WJC10195</strain>
    </source>
</reference>
<proteinExistence type="predicted"/>
<sequence length="306" mass="33637">MQKTTMGGGAGGRCGPRRGPGEEEEKKESRESERGIERVGRTVALFGRFGFCWVRGGGSRPWQNCGTGGGTIQYSAVPNRCAIICRKLASLLRHFGRGSQPGPTKWWRLHNANFQKNKRGGACHSNVQVPGCCREGSPCEPKGPDRSRPGILCLPALPGHSISAWHQSNRRRTWVHAEFNRSELTSIGPLCWRLELTGESGVSDNIGMNGGLVTTTGSEVPGRRLWLAAARESFLVASSPVELIEPRGLAACLQWSRRSFLKPGFNRSEKQSTPVYLTFPILFYLSSFSGPPQVFVFARIALNRTR</sequence>
<feature type="compositionally biased region" description="Basic and acidic residues" evidence="1">
    <location>
        <begin position="19"/>
        <end position="35"/>
    </location>
</feature>
<comment type="caution">
    <text evidence="3">The sequence shown here is derived from an EMBL/GenBank/DDBJ whole genome shotgun (WGS) entry which is preliminary data.</text>
</comment>
<feature type="compositionally biased region" description="Gly residues" evidence="1">
    <location>
        <begin position="1"/>
        <end position="14"/>
    </location>
</feature>
<dbReference type="EMBL" id="JAINUF010000004">
    <property type="protein sequence ID" value="KAJ8365070.1"/>
    <property type="molecule type" value="Genomic_DNA"/>
</dbReference>
<keyword evidence="2" id="KW-0472">Membrane</keyword>
<keyword evidence="2" id="KW-0812">Transmembrane</keyword>
<dbReference type="Proteomes" id="UP001152622">
    <property type="component" value="Chromosome 4"/>
</dbReference>
<feature type="region of interest" description="Disordered" evidence="1">
    <location>
        <begin position="1"/>
        <end position="35"/>
    </location>
</feature>
<evidence type="ECO:0000256" key="1">
    <source>
        <dbReference type="SAM" id="MobiDB-lite"/>
    </source>
</evidence>
<evidence type="ECO:0000313" key="4">
    <source>
        <dbReference type="Proteomes" id="UP001152622"/>
    </source>
</evidence>
<keyword evidence="2" id="KW-1133">Transmembrane helix</keyword>
<organism evidence="3 4">
    <name type="scientific">Synaphobranchus kaupii</name>
    <name type="common">Kaup's arrowtooth eel</name>
    <dbReference type="NCBI Taxonomy" id="118154"/>
    <lineage>
        <taxon>Eukaryota</taxon>
        <taxon>Metazoa</taxon>
        <taxon>Chordata</taxon>
        <taxon>Craniata</taxon>
        <taxon>Vertebrata</taxon>
        <taxon>Euteleostomi</taxon>
        <taxon>Actinopterygii</taxon>
        <taxon>Neopterygii</taxon>
        <taxon>Teleostei</taxon>
        <taxon>Anguilliformes</taxon>
        <taxon>Synaphobranchidae</taxon>
        <taxon>Synaphobranchus</taxon>
    </lineage>
</organism>